<gene>
    <name evidence="15" type="ORF">DP065_02480</name>
</gene>
<evidence type="ECO:0000256" key="4">
    <source>
        <dbReference type="ARBA" id="ARBA00004496"/>
    </source>
</evidence>
<feature type="binding site" evidence="12">
    <location>
        <position position="18"/>
    </location>
    <ligand>
        <name>a divalent metal cation</name>
        <dbReference type="ChEBI" id="CHEBI:60240"/>
    </ligand>
</feature>
<evidence type="ECO:0000256" key="10">
    <source>
        <dbReference type="ARBA" id="ARBA00022801"/>
    </source>
</evidence>
<dbReference type="PANTHER" id="PTHR10954">
    <property type="entry name" value="RIBONUCLEASE H2 SUBUNIT A"/>
    <property type="match status" value="1"/>
</dbReference>
<dbReference type="CDD" id="cd07182">
    <property type="entry name" value="RNase_HII_bacteria_HII_like"/>
    <property type="match status" value="1"/>
</dbReference>
<dbReference type="SUPFAM" id="SSF53098">
    <property type="entry name" value="Ribonuclease H-like"/>
    <property type="match status" value="1"/>
</dbReference>
<comment type="cofactor">
    <cofactor evidence="12">
        <name>Mn(2+)</name>
        <dbReference type="ChEBI" id="CHEBI:29035"/>
    </cofactor>
    <cofactor evidence="12">
        <name>Mg(2+)</name>
        <dbReference type="ChEBI" id="CHEBI:18420"/>
    </cofactor>
    <text evidence="12">Manganese or magnesium. Binds 1 divalent metal ion per monomer in the absence of substrate. May bind a second metal ion after substrate binding.</text>
</comment>
<evidence type="ECO:0000313" key="15">
    <source>
        <dbReference type="EMBL" id="AWX69602.1"/>
    </source>
</evidence>
<keyword evidence="7 12" id="KW-0540">Nuclease</keyword>
<feature type="domain" description="RNase H type-2" evidence="14">
    <location>
        <begin position="12"/>
        <end position="201"/>
    </location>
</feature>
<protein>
    <recommendedName>
        <fullName evidence="13">Ribonuclease</fullName>
        <ecNumber evidence="13">3.1.26.4</ecNumber>
    </recommendedName>
</protein>
<dbReference type="NCBIfam" id="NF000595">
    <property type="entry name" value="PRK00015.1-3"/>
    <property type="match status" value="1"/>
</dbReference>
<feature type="binding site" evidence="12">
    <location>
        <position position="19"/>
    </location>
    <ligand>
        <name>a divalent metal cation</name>
        <dbReference type="ChEBI" id="CHEBI:60240"/>
    </ligand>
</feature>
<keyword evidence="11" id="KW-0464">Manganese</keyword>
<evidence type="ECO:0000256" key="11">
    <source>
        <dbReference type="ARBA" id="ARBA00023211"/>
    </source>
</evidence>
<dbReference type="InterPro" id="IPR024567">
    <property type="entry name" value="RNase_HII/HIII_dom"/>
</dbReference>
<dbReference type="EC" id="3.1.26.4" evidence="13"/>
<evidence type="ECO:0000256" key="13">
    <source>
        <dbReference type="RuleBase" id="RU003515"/>
    </source>
</evidence>
<dbReference type="GO" id="GO:0006298">
    <property type="term" value="P:mismatch repair"/>
    <property type="evidence" value="ECO:0007669"/>
    <property type="project" value="TreeGrafter"/>
</dbReference>
<dbReference type="GO" id="GO:0005737">
    <property type="term" value="C:cytoplasm"/>
    <property type="evidence" value="ECO:0007669"/>
    <property type="project" value="UniProtKB-SubCell"/>
</dbReference>
<dbReference type="AlphaFoldDB" id="A0A2Z4NDD6"/>
<evidence type="ECO:0000256" key="5">
    <source>
        <dbReference type="ARBA" id="ARBA00007383"/>
    </source>
</evidence>
<comment type="subcellular location">
    <subcellularLocation>
        <location evidence="4">Cytoplasm</location>
    </subcellularLocation>
</comment>
<dbReference type="InterPro" id="IPR036397">
    <property type="entry name" value="RNaseH_sf"/>
</dbReference>
<name>A0A2Z4NDD6_9BACT</name>
<evidence type="ECO:0000256" key="2">
    <source>
        <dbReference type="ARBA" id="ARBA00001946"/>
    </source>
</evidence>
<comment type="similarity">
    <text evidence="5 13">Belongs to the RNase HII family.</text>
</comment>
<dbReference type="PANTHER" id="PTHR10954:SF18">
    <property type="entry name" value="RIBONUCLEASE HII"/>
    <property type="match status" value="1"/>
</dbReference>
<evidence type="ECO:0000256" key="9">
    <source>
        <dbReference type="ARBA" id="ARBA00022759"/>
    </source>
</evidence>
<comment type="function">
    <text evidence="3 13">Endonuclease that specifically degrades the RNA of RNA-DNA hybrids.</text>
</comment>
<dbReference type="InterPro" id="IPR022898">
    <property type="entry name" value="RNase_HII"/>
</dbReference>
<evidence type="ECO:0000256" key="7">
    <source>
        <dbReference type="ARBA" id="ARBA00022722"/>
    </source>
</evidence>
<dbReference type="GO" id="GO:0004523">
    <property type="term" value="F:RNA-DNA hybrid ribonuclease activity"/>
    <property type="evidence" value="ECO:0007669"/>
    <property type="project" value="UniProtKB-UniRule"/>
</dbReference>
<keyword evidence="6" id="KW-0963">Cytoplasm</keyword>
<evidence type="ECO:0000259" key="14">
    <source>
        <dbReference type="PROSITE" id="PS51975"/>
    </source>
</evidence>
<evidence type="ECO:0000256" key="6">
    <source>
        <dbReference type="ARBA" id="ARBA00022490"/>
    </source>
</evidence>
<reference evidence="16" key="1">
    <citation type="submission" date="2018-06" db="EMBL/GenBank/DDBJ databases">
        <title>Complete genome sequences of Mycoplasma anatis, M. anseris and M. cloacale type strains.</title>
        <authorList>
            <person name="Grozner D."/>
            <person name="Forro B."/>
            <person name="Sulyok K.M."/>
            <person name="Marton S."/>
            <person name="Kreizinger Z."/>
            <person name="Banyai K."/>
            <person name="Gyuranecz M."/>
        </authorList>
    </citation>
    <scope>NUCLEOTIDE SEQUENCE [LARGE SCALE GENOMIC DNA]</scope>
    <source>
        <strain evidence="16">ATCC 49234</strain>
    </source>
</reference>
<comment type="catalytic activity">
    <reaction evidence="1 12 13">
        <text>Endonucleolytic cleavage to 5'-phosphomonoester.</text>
        <dbReference type="EC" id="3.1.26.4"/>
    </reaction>
</comment>
<sequence>MRYWIEQDYPKTLIAGCDEAGRGPSAGPLVAACCILPVGYENDHINDSKLLTEKQREELFEIIIKKAIEYQIVFVDSKMVDELNPKRASQYAMEQCIKKLQKKPRLIITDFEKLNINNIEQINLIKGDQLSINVAAASILAKVVRDRYMVQISKKYPQYRFNKNKGYFTEEHKNACLKYGICDIHRRSYKNIKEIIEKRKK</sequence>
<evidence type="ECO:0000256" key="8">
    <source>
        <dbReference type="ARBA" id="ARBA00022723"/>
    </source>
</evidence>
<dbReference type="GO" id="GO:0032299">
    <property type="term" value="C:ribonuclease H2 complex"/>
    <property type="evidence" value="ECO:0007669"/>
    <property type="project" value="TreeGrafter"/>
</dbReference>
<dbReference type="Pfam" id="PF01351">
    <property type="entry name" value="RNase_HII"/>
    <property type="match status" value="1"/>
</dbReference>
<dbReference type="RefSeq" id="WP_033178612.1">
    <property type="nucleotide sequence ID" value="NZ_CP030140.1"/>
</dbReference>
<keyword evidence="10 12" id="KW-0378">Hydrolase</keyword>
<proteinExistence type="inferred from homology"/>
<dbReference type="Proteomes" id="UP000250218">
    <property type="component" value="Chromosome"/>
</dbReference>
<dbReference type="KEGG" id="mane:DP065_02480"/>
<dbReference type="GO" id="GO:0003723">
    <property type="term" value="F:RNA binding"/>
    <property type="evidence" value="ECO:0007669"/>
    <property type="project" value="UniProtKB-UniRule"/>
</dbReference>
<dbReference type="GO" id="GO:0043137">
    <property type="term" value="P:DNA replication, removal of RNA primer"/>
    <property type="evidence" value="ECO:0007669"/>
    <property type="project" value="TreeGrafter"/>
</dbReference>
<keyword evidence="16" id="KW-1185">Reference proteome</keyword>
<comment type="cofactor">
    <cofactor evidence="2">
        <name>Mg(2+)</name>
        <dbReference type="ChEBI" id="CHEBI:18420"/>
    </cofactor>
</comment>
<dbReference type="InterPro" id="IPR001352">
    <property type="entry name" value="RNase_HII/HIII"/>
</dbReference>
<accession>A0A2Z4NDD6</accession>
<feature type="binding site" evidence="12">
    <location>
        <position position="110"/>
    </location>
    <ligand>
        <name>a divalent metal cation</name>
        <dbReference type="ChEBI" id="CHEBI:60240"/>
    </ligand>
</feature>
<dbReference type="GO" id="GO:0046872">
    <property type="term" value="F:metal ion binding"/>
    <property type="evidence" value="ECO:0007669"/>
    <property type="project" value="UniProtKB-KW"/>
</dbReference>
<dbReference type="PROSITE" id="PS51257">
    <property type="entry name" value="PROKAR_LIPOPROTEIN"/>
    <property type="match status" value="1"/>
</dbReference>
<keyword evidence="9 12" id="KW-0255">Endonuclease</keyword>
<evidence type="ECO:0000256" key="3">
    <source>
        <dbReference type="ARBA" id="ARBA00004065"/>
    </source>
</evidence>
<organism evidence="15 16">
    <name type="scientific">[Mycoplasma] anseris</name>
    <dbReference type="NCBI Taxonomy" id="92400"/>
    <lineage>
        <taxon>Bacteria</taxon>
        <taxon>Bacillati</taxon>
        <taxon>Mycoplasmatota</taxon>
        <taxon>Mycoplasmoidales</taxon>
        <taxon>Metamycoplasmataceae</taxon>
        <taxon>Metamycoplasma</taxon>
    </lineage>
</organism>
<dbReference type="InterPro" id="IPR012337">
    <property type="entry name" value="RNaseH-like_sf"/>
</dbReference>
<dbReference type="Gene3D" id="3.30.420.10">
    <property type="entry name" value="Ribonuclease H-like superfamily/Ribonuclease H"/>
    <property type="match status" value="1"/>
</dbReference>
<evidence type="ECO:0000313" key="16">
    <source>
        <dbReference type="Proteomes" id="UP000250218"/>
    </source>
</evidence>
<evidence type="ECO:0000256" key="1">
    <source>
        <dbReference type="ARBA" id="ARBA00000077"/>
    </source>
</evidence>
<evidence type="ECO:0000256" key="12">
    <source>
        <dbReference type="PROSITE-ProRule" id="PRU01319"/>
    </source>
</evidence>
<dbReference type="PROSITE" id="PS51975">
    <property type="entry name" value="RNASE_H_2"/>
    <property type="match status" value="1"/>
</dbReference>
<keyword evidence="8 12" id="KW-0479">Metal-binding</keyword>
<dbReference type="EMBL" id="CP030140">
    <property type="protein sequence ID" value="AWX69602.1"/>
    <property type="molecule type" value="Genomic_DNA"/>
</dbReference>